<evidence type="ECO:0000313" key="2">
    <source>
        <dbReference type="EMBL" id="ADU47894.1"/>
    </source>
</evidence>
<dbReference type="AlphaFoldDB" id="E6S6Z9"/>
<feature type="transmembrane region" description="Helical" evidence="1">
    <location>
        <begin position="35"/>
        <end position="56"/>
    </location>
</feature>
<reference evidence="2 3" key="1">
    <citation type="journal article" date="2010" name="Stand. Genomic Sci.">
        <title>Complete genome sequence of Intrasporangium calvum type strain (7 KIP).</title>
        <authorList>
            <person name="Del Rio T.G."/>
            <person name="Chertkov O."/>
            <person name="Yasawong M."/>
            <person name="Lucas S."/>
            <person name="Deshpande S."/>
            <person name="Cheng J.F."/>
            <person name="Detter C."/>
            <person name="Tapia R."/>
            <person name="Han C."/>
            <person name="Goodwin L."/>
            <person name="Pitluck S."/>
            <person name="Liolios K."/>
            <person name="Ivanova N."/>
            <person name="Mavromatis K."/>
            <person name="Pati A."/>
            <person name="Chen A."/>
            <person name="Palaniappan K."/>
            <person name="Land M."/>
            <person name="Hauser L."/>
            <person name="Chang Y.J."/>
            <person name="Jeffries C.D."/>
            <person name="Rohde M."/>
            <person name="Pukall R."/>
            <person name="Sikorski J."/>
            <person name="Goker M."/>
            <person name="Woyke T."/>
            <person name="Bristow J."/>
            <person name="Eisen J.A."/>
            <person name="Markowitz V."/>
            <person name="Hugenholtz P."/>
            <person name="Kyrpides N.C."/>
            <person name="Klenk H.P."/>
            <person name="Lapidus A."/>
        </authorList>
    </citation>
    <scope>NUCLEOTIDE SEQUENCE [LARGE SCALE GENOMIC DNA]</scope>
    <source>
        <strain evidence="3">ATCC 23552 / DSM 43043 / JCM 3097 / NBRC 12989 / 7 KIP</strain>
    </source>
</reference>
<keyword evidence="1" id="KW-0472">Membrane</keyword>
<accession>E6S6Z9</accession>
<feature type="transmembrane region" description="Helical" evidence="1">
    <location>
        <begin position="168"/>
        <end position="187"/>
    </location>
</feature>
<sequence>MTTARPRGGVEDGADPTTWRTVRFGKGRPWSLPQLGLALTGVASAVAFLLCLQAASGGFDPVWWALAIVPLATLGFAGSAAPLAFWGLMLAGWFLLTPSGSLSAWSVPAAIALVVGHAAAALSATTPPAGGLPARVVRIWGGRVVLAALTAPAVAALAGALRSGELEASPAAYVIGLGGLAVGVFLLRTEPPAQPD</sequence>
<protein>
    <submittedName>
        <fullName evidence="2">Uncharacterized protein</fullName>
    </submittedName>
</protein>
<dbReference type="OrthoDB" id="4870216at2"/>
<dbReference type="EMBL" id="CP002343">
    <property type="protein sequence ID" value="ADU47894.1"/>
    <property type="molecule type" value="Genomic_DNA"/>
</dbReference>
<evidence type="ECO:0000256" key="1">
    <source>
        <dbReference type="SAM" id="Phobius"/>
    </source>
</evidence>
<dbReference type="RefSeq" id="WP_013492210.1">
    <property type="nucleotide sequence ID" value="NC_014830.1"/>
</dbReference>
<dbReference type="eggNOG" id="ENOG5032GJB">
    <property type="taxonomic scope" value="Bacteria"/>
</dbReference>
<organism evidence="2 3">
    <name type="scientific">Intrasporangium calvum (strain ATCC 23552 / DSM 43043 / JCM 3097 / NBRC 12989 / NCIMB 10167 / NRRL B-3866 / 7 KIP)</name>
    <dbReference type="NCBI Taxonomy" id="710696"/>
    <lineage>
        <taxon>Bacteria</taxon>
        <taxon>Bacillati</taxon>
        <taxon>Actinomycetota</taxon>
        <taxon>Actinomycetes</taxon>
        <taxon>Micrococcales</taxon>
        <taxon>Intrasporangiaceae</taxon>
        <taxon>Intrasporangium</taxon>
    </lineage>
</organism>
<keyword evidence="1" id="KW-0812">Transmembrane</keyword>
<feature type="transmembrane region" description="Helical" evidence="1">
    <location>
        <begin position="102"/>
        <end position="120"/>
    </location>
</feature>
<keyword evidence="3" id="KW-1185">Reference proteome</keyword>
<gene>
    <name evidence="2" type="ordered locus">Intca_1378</name>
</gene>
<dbReference type="HOGENOM" id="CLU_1388592_0_0_11"/>
<name>E6S6Z9_INTC7</name>
<dbReference type="KEGG" id="ica:Intca_1378"/>
<feature type="transmembrane region" description="Helical" evidence="1">
    <location>
        <begin position="62"/>
        <end position="95"/>
    </location>
</feature>
<dbReference type="STRING" id="710696.Intca_1378"/>
<keyword evidence="1" id="KW-1133">Transmembrane helix</keyword>
<dbReference type="Proteomes" id="UP000008914">
    <property type="component" value="Chromosome"/>
</dbReference>
<feature type="transmembrane region" description="Helical" evidence="1">
    <location>
        <begin position="140"/>
        <end position="161"/>
    </location>
</feature>
<proteinExistence type="predicted"/>
<evidence type="ECO:0000313" key="3">
    <source>
        <dbReference type="Proteomes" id="UP000008914"/>
    </source>
</evidence>